<protein>
    <submittedName>
        <fullName evidence="2">Uncharacterized protein</fullName>
    </submittedName>
</protein>
<dbReference type="EMBL" id="GBRH01166291">
    <property type="protein sequence ID" value="JAE31605.1"/>
    <property type="molecule type" value="Transcribed_RNA"/>
</dbReference>
<reference evidence="2" key="2">
    <citation type="journal article" date="2015" name="Data Brief">
        <title>Shoot transcriptome of the giant reed, Arundo donax.</title>
        <authorList>
            <person name="Barrero R.A."/>
            <person name="Guerrero F.D."/>
            <person name="Moolhuijzen P."/>
            <person name="Goolsby J.A."/>
            <person name="Tidwell J."/>
            <person name="Bellgard S.E."/>
            <person name="Bellgard M.I."/>
        </authorList>
    </citation>
    <scope>NUCLEOTIDE SEQUENCE</scope>
    <source>
        <tissue evidence="2">Shoot tissue taken approximately 20 cm above the soil surface</tissue>
    </source>
</reference>
<proteinExistence type="predicted"/>
<name>A0A0A9H342_ARUDO</name>
<evidence type="ECO:0000256" key="1">
    <source>
        <dbReference type="SAM" id="MobiDB-lite"/>
    </source>
</evidence>
<reference evidence="2" key="1">
    <citation type="submission" date="2014-09" db="EMBL/GenBank/DDBJ databases">
        <authorList>
            <person name="Magalhaes I.L.F."/>
            <person name="Oliveira U."/>
            <person name="Santos F.R."/>
            <person name="Vidigal T.H.D.A."/>
            <person name="Brescovit A.D."/>
            <person name="Santos A.J."/>
        </authorList>
    </citation>
    <scope>NUCLEOTIDE SEQUENCE</scope>
    <source>
        <tissue evidence="2">Shoot tissue taken approximately 20 cm above the soil surface</tissue>
    </source>
</reference>
<dbReference type="AlphaFoldDB" id="A0A0A9H342"/>
<organism evidence="2">
    <name type="scientific">Arundo donax</name>
    <name type="common">Giant reed</name>
    <name type="synonym">Donax arundinaceus</name>
    <dbReference type="NCBI Taxonomy" id="35708"/>
    <lineage>
        <taxon>Eukaryota</taxon>
        <taxon>Viridiplantae</taxon>
        <taxon>Streptophyta</taxon>
        <taxon>Embryophyta</taxon>
        <taxon>Tracheophyta</taxon>
        <taxon>Spermatophyta</taxon>
        <taxon>Magnoliopsida</taxon>
        <taxon>Liliopsida</taxon>
        <taxon>Poales</taxon>
        <taxon>Poaceae</taxon>
        <taxon>PACMAD clade</taxon>
        <taxon>Arundinoideae</taxon>
        <taxon>Arundineae</taxon>
        <taxon>Arundo</taxon>
    </lineage>
</organism>
<feature type="region of interest" description="Disordered" evidence="1">
    <location>
        <begin position="1"/>
        <end position="21"/>
    </location>
</feature>
<sequence>MNPLPQRWRREREDEHCLEDDEEVARGGAECCLGDGEAKP</sequence>
<evidence type="ECO:0000313" key="2">
    <source>
        <dbReference type="EMBL" id="JAE31605.1"/>
    </source>
</evidence>
<accession>A0A0A9H342</accession>